<feature type="transmembrane region" description="Helical" evidence="1">
    <location>
        <begin position="42"/>
        <end position="60"/>
    </location>
</feature>
<dbReference type="Proteomes" id="UP000700596">
    <property type="component" value="Unassembled WGS sequence"/>
</dbReference>
<proteinExistence type="predicted"/>
<accession>A0A9P9J208</accession>
<name>A0A9P9J208_9PLEO</name>
<dbReference type="AlphaFoldDB" id="A0A9P9J208"/>
<evidence type="ECO:0000313" key="2">
    <source>
        <dbReference type="EMBL" id="KAH7138499.1"/>
    </source>
</evidence>
<keyword evidence="1" id="KW-0812">Transmembrane</keyword>
<keyword evidence="3" id="KW-1185">Reference proteome</keyword>
<sequence>MAIAFPGLPLFAAAAIALVLLLVVGSLPLNGWSPPQGPSHSFFFPLHVSVSSLLLFFSSCPRPRLLHDHDFLSPSTSTSSLASLRCVPVPLACLWLHAATSHSPLVTSSSRFLCPQPRAVISPIKVTKGLHFLSSLLSSS</sequence>
<dbReference type="EMBL" id="JAGMWT010000001">
    <property type="protein sequence ID" value="KAH7138499.1"/>
    <property type="molecule type" value="Genomic_DNA"/>
</dbReference>
<keyword evidence="1" id="KW-1133">Transmembrane helix</keyword>
<evidence type="ECO:0000313" key="3">
    <source>
        <dbReference type="Proteomes" id="UP000700596"/>
    </source>
</evidence>
<evidence type="ECO:0000256" key="1">
    <source>
        <dbReference type="SAM" id="Phobius"/>
    </source>
</evidence>
<gene>
    <name evidence="2" type="ORF">B0J11DRAFT_16792</name>
</gene>
<comment type="caution">
    <text evidence="2">The sequence shown here is derived from an EMBL/GenBank/DDBJ whole genome shotgun (WGS) entry which is preliminary data.</text>
</comment>
<reference evidence="2" key="1">
    <citation type="journal article" date="2021" name="Nat. Commun.">
        <title>Genetic determinants of endophytism in the Arabidopsis root mycobiome.</title>
        <authorList>
            <person name="Mesny F."/>
            <person name="Miyauchi S."/>
            <person name="Thiergart T."/>
            <person name="Pickel B."/>
            <person name="Atanasova L."/>
            <person name="Karlsson M."/>
            <person name="Huettel B."/>
            <person name="Barry K.W."/>
            <person name="Haridas S."/>
            <person name="Chen C."/>
            <person name="Bauer D."/>
            <person name="Andreopoulos W."/>
            <person name="Pangilinan J."/>
            <person name="LaButti K."/>
            <person name="Riley R."/>
            <person name="Lipzen A."/>
            <person name="Clum A."/>
            <person name="Drula E."/>
            <person name="Henrissat B."/>
            <person name="Kohler A."/>
            <person name="Grigoriev I.V."/>
            <person name="Martin F.M."/>
            <person name="Hacquard S."/>
        </authorList>
    </citation>
    <scope>NUCLEOTIDE SEQUENCE</scope>
    <source>
        <strain evidence="2">MPI-CAGE-CH-0243</strain>
    </source>
</reference>
<keyword evidence="1" id="KW-0472">Membrane</keyword>
<organism evidence="2 3">
    <name type="scientific">Dendryphion nanum</name>
    <dbReference type="NCBI Taxonomy" id="256645"/>
    <lineage>
        <taxon>Eukaryota</taxon>
        <taxon>Fungi</taxon>
        <taxon>Dikarya</taxon>
        <taxon>Ascomycota</taxon>
        <taxon>Pezizomycotina</taxon>
        <taxon>Dothideomycetes</taxon>
        <taxon>Pleosporomycetidae</taxon>
        <taxon>Pleosporales</taxon>
        <taxon>Torulaceae</taxon>
        <taxon>Dendryphion</taxon>
    </lineage>
</organism>
<protein>
    <submittedName>
        <fullName evidence="2">Uncharacterized protein</fullName>
    </submittedName>
</protein>